<reference evidence="2" key="2">
    <citation type="submission" date="2019-09" db="EMBL/GenBank/DDBJ databases">
        <title>Expansion of phycobilisome linker gene families in mesophilic red algae.</title>
        <authorList>
            <person name="Lee J."/>
        </authorList>
    </citation>
    <scope>NUCLEOTIDE SEQUENCE [LARGE SCALE GENOMIC DNA]</scope>
    <source>
        <strain evidence="2">CCMP 1328</strain>
        <tissue evidence="2">Unicellular</tissue>
    </source>
</reference>
<dbReference type="EMBL" id="VRMN01000006">
    <property type="protein sequence ID" value="KAA8493467.1"/>
    <property type="molecule type" value="Genomic_DNA"/>
</dbReference>
<reference evidence="4" key="1">
    <citation type="journal article" date="2019" name="Nat. Commun.">
        <title>Expansion of phycobilisome linker gene families in mesophilic red algae.</title>
        <authorList>
            <person name="Lee J."/>
            <person name="Kim D."/>
            <person name="Bhattacharya D."/>
            <person name="Yoon H.S."/>
        </authorList>
    </citation>
    <scope>NUCLEOTIDE SEQUENCE [LARGE SCALE GENOMIC DNA]</scope>
    <source>
        <strain evidence="4">CCMP 1328</strain>
    </source>
</reference>
<evidence type="ECO:0000313" key="3">
    <source>
        <dbReference type="EMBL" id="KAA8493654.1"/>
    </source>
</evidence>
<gene>
    <name evidence="2" type="ORF">FVE85_4604</name>
    <name evidence="3" type="ORF">FVE85_4791</name>
</gene>
<keyword evidence="4" id="KW-1185">Reference proteome</keyword>
<proteinExistence type="predicted"/>
<dbReference type="EMBL" id="VRMN01000006">
    <property type="protein sequence ID" value="KAA8493654.1"/>
    <property type="molecule type" value="Genomic_DNA"/>
</dbReference>
<evidence type="ECO:0000256" key="1">
    <source>
        <dbReference type="SAM" id="MobiDB-lite"/>
    </source>
</evidence>
<feature type="region of interest" description="Disordered" evidence="1">
    <location>
        <begin position="1"/>
        <end position="23"/>
    </location>
</feature>
<evidence type="ECO:0000313" key="4">
    <source>
        <dbReference type="Proteomes" id="UP000324585"/>
    </source>
</evidence>
<accession>A0A5J4YSQ0</accession>
<evidence type="ECO:0000313" key="2">
    <source>
        <dbReference type="EMBL" id="KAA8493467.1"/>
    </source>
</evidence>
<feature type="compositionally biased region" description="Basic and acidic residues" evidence="1">
    <location>
        <begin position="1"/>
        <end position="19"/>
    </location>
</feature>
<dbReference type="Proteomes" id="UP000324585">
    <property type="component" value="Unassembled WGS sequence"/>
</dbReference>
<protein>
    <submittedName>
        <fullName evidence="2">Uncharacterized protein</fullName>
    </submittedName>
</protein>
<organism evidence="2 4">
    <name type="scientific">Porphyridium purpureum</name>
    <name type="common">Red alga</name>
    <name type="synonym">Porphyridium cruentum</name>
    <dbReference type="NCBI Taxonomy" id="35688"/>
    <lineage>
        <taxon>Eukaryota</taxon>
        <taxon>Rhodophyta</taxon>
        <taxon>Bangiophyceae</taxon>
        <taxon>Porphyridiales</taxon>
        <taxon>Porphyridiaceae</taxon>
        <taxon>Porphyridium</taxon>
    </lineage>
</organism>
<comment type="caution">
    <text evidence="2">The sequence shown here is derived from an EMBL/GenBank/DDBJ whole genome shotgun (WGS) entry which is preliminary data.</text>
</comment>
<name>A0A5J4YSQ0_PORPP</name>
<dbReference type="AlphaFoldDB" id="A0A5J4YSQ0"/>
<sequence>MEHQEDGMEHSHADGRGTEDGPTTEYFIQQIRAEMEAQLHATLVAGRARIEQEFTNRLGQLEQQYARSVSVHAVASGASDGPREASRAVRVIEMMP</sequence>